<sequence>MIPLTADQLVRAYSMGVFPMARHRDDPRLFWIDPEERGILPLDGFHLSHSMRKVLRHTDLIVRCDSAFEEVIGLCAETAPDRPETWINEEIFRLFGELHRYGLAHSVEAWRGDTLVGGLYGLSLGGAFFGESMFSRETNASKIALAHLVARLRHGGYTLLDTQFVTEHLARFGAIEIPRRDYLRRLADAIDRRAVFHGDLPGSEVLALLSSQSSTQMS</sequence>
<comment type="subcellular location">
    <subcellularLocation>
        <location evidence="4">Cytoplasm</location>
    </subcellularLocation>
</comment>
<dbReference type="GO" id="GO:0030163">
    <property type="term" value="P:protein catabolic process"/>
    <property type="evidence" value="ECO:0007669"/>
    <property type="project" value="UniProtKB-UniRule"/>
</dbReference>
<comment type="catalytic activity">
    <reaction evidence="4">
        <text>L-phenylalanyl-tRNA(Phe) + an N-terminal L-alpha-aminoacyl-[protein] = an N-terminal L-phenylalanyl-L-alpha-aminoacyl-[protein] + tRNA(Phe)</text>
        <dbReference type="Rhea" id="RHEA:43632"/>
        <dbReference type="Rhea" id="RHEA-COMP:9668"/>
        <dbReference type="Rhea" id="RHEA-COMP:9699"/>
        <dbReference type="Rhea" id="RHEA-COMP:10636"/>
        <dbReference type="Rhea" id="RHEA-COMP:10637"/>
        <dbReference type="ChEBI" id="CHEBI:78442"/>
        <dbReference type="ChEBI" id="CHEBI:78531"/>
        <dbReference type="ChEBI" id="CHEBI:78597"/>
        <dbReference type="ChEBI" id="CHEBI:83561"/>
        <dbReference type="EC" id="2.3.2.6"/>
    </reaction>
</comment>
<dbReference type="InterPro" id="IPR042203">
    <property type="entry name" value="Leu/Phe-tRNA_Trfase_C"/>
</dbReference>
<evidence type="ECO:0000313" key="6">
    <source>
        <dbReference type="Proteomes" id="UP000233293"/>
    </source>
</evidence>
<evidence type="ECO:0000256" key="2">
    <source>
        <dbReference type="ARBA" id="ARBA00022679"/>
    </source>
</evidence>
<dbReference type="GO" id="GO:0008914">
    <property type="term" value="F:leucyl-tRNA--protein transferase activity"/>
    <property type="evidence" value="ECO:0007669"/>
    <property type="project" value="UniProtKB-UniRule"/>
</dbReference>
<keyword evidence="6" id="KW-1185">Reference proteome</keyword>
<dbReference type="OrthoDB" id="9790282at2"/>
<proteinExistence type="inferred from homology"/>
<comment type="catalytic activity">
    <reaction evidence="4">
        <text>N-terminal L-arginyl-[protein] + L-leucyl-tRNA(Leu) = N-terminal L-leucyl-L-arginyl-[protein] + tRNA(Leu) + H(+)</text>
        <dbReference type="Rhea" id="RHEA:50416"/>
        <dbReference type="Rhea" id="RHEA-COMP:9613"/>
        <dbReference type="Rhea" id="RHEA-COMP:9622"/>
        <dbReference type="Rhea" id="RHEA-COMP:12672"/>
        <dbReference type="Rhea" id="RHEA-COMP:12673"/>
        <dbReference type="ChEBI" id="CHEBI:15378"/>
        <dbReference type="ChEBI" id="CHEBI:64719"/>
        <dbReference type="ChEBI" id="CHEBI:78442"/>
        <dbReference type="ChEBI" id="CHEBI:78494"/>
        <dbReference type="ChEBI" id="CHEBI:133044"/>
        <dbReference type="EC" id="2.3.2.6"/>
    </reaction>
</comment>
<dbReference type="RefSeq" id="WP_101250409.1">
    <property type="nucleotide sequence ID" value="NZ_PIUM01000008.1"/>
</dbReference>
<evidence type="ECO:0000313" key="5">
    <source>
        <dbReference type="EMBL" id="PKU24866.1"/>
    </source>
</evidence>
<dbReference type="Pfam" id="PF03588">
    <property type="entry name" value="Leu_Phe_trans"/>
    <property type="match status" value="1"/>
</dbReference>
<dbReference type="SUPFAM" id="SSF55729">
    <property type="entry name" value="Acyl-CoA N-acyltransferases (Nat)"/>
    <property type="match status" value="1"/>
</dbReference>
<keyword evidence="1 4" id="KW-0963">Cytoplasm</keyword>
<evidence type="ECO:0000256" key="4">
    <source>
        <dbReference type="HAMAP-Rule" id="MF_00688"/>
    </source>
</evidence>
<organism evidence="5 6">
    <name type="scientific">Telmatospirillum siberiense</name>
    <dbReference type="NCBI Taxonomy" id="382514"/>
    <lineage>
        <taxon>Bacteria</taxon>
        <taxon>Pseudomonadati</taxon>
        <taxon>Pseudomonadota</taxon>
        <taxon>Alphaproteobacteria</taxon>
        <taxon>Rhodospirillales</taxon>
        <taxon>Rhodospirillaceae</taxon>
        <taxon>Telmatospirillum</taxon>
    </lineage>
</organism>
<dbReference type="PANTHER" id="PTHR30098:SF2">
    <property type="entry name" value="LEUCYL_PHENYLALANYL-TRNA--PROTEIN TRANSFERASE"/>
    <property type="match status" value="1"/>
</dbReference>
<gene>
    <name evidence="4" type="primary">aat</name>
    <name evidence="5" type="ORF">CWS72_09835</name>
</gene>
<comment type="similarity">
    <text evidence="4">Belongs to the L/F-transferase family.</text>
</comment>
<accession>A0A2N3PWU4</accession>
<dbReference type="FunFam" id="3.40.630.70:FF:000001">
    <property type="entry name" value="Leucyl/phenylalanyl-tRNA--protein transferase"/>
    <property type="match status" value="1"/>
</dbReference>
<dbReference type="Proteomes" id="UP000233293">
    <property type="component" value="Unassembled WGS sequence"/>
</dbReference>
<keyword evidence="2 4" id="KW-0808">Transferase</keyword>
<dbReference type="EC" id="2.3.2.6" evidence="4"/>
<reference evidence="6" key="1">
    <citation type="submission" date="2017-12" db="EMBL/GenBank/DDBJ databases">
        <title>Draft genome sequence of Telmatospirillum siberiense 26-4b1T, an acidotolerant peatland alphaproteobacterium potentially involved in sulfur cycling.</title>
        <authorList>
            <person name="Hausmann B."/>
            <person name="Pjevac P."/>
            <person name="Schreck K."/>
            <person name="Herbold C.W."/>
            <person name="Daims H."/>
            <person name="Wagner M."/>
            <person name="Pester M."/>
            <person name="Loy A."/>
        </authorList>
    </citation>
    <scope>NUCLEOTIDE SEQUENCE [LARGE SCALE GENOMIC DNA]</scope>
    <source>
        <strain evidence="6">26-4b1</strain>
    </source>
</reference>
<comment type="catalytic activity">
    <reaction evidence="4">
        <text>N-terminal L-lysyl-[protein] + L-leucyl-tRNA(Leu) = N-terminal L-leucyl-L-lysyl-[protein] + tRNA(Leu) + H(+)</text>
        <dbReference type="Rhea" id="RHEA:12340"/>
        <dbReference type="Rhea" id="RHEA-COMP:9613"/>
        <dbReference type="Rhea" id="RHEA-COMP:9622"/>
        <dbReference type="Rhea" id="RHEA-COMP:12670"/>
        <dbReference type="Rhea" id="RHEA-COMP:12671"/>
        <dbReference type="ChEBI" id="CHEBI:15378"/>
        <dbReference type="ChEBI" id="CHEBI:65249"/>
        <dbReference type="ChEBI" id="CHEBI:78442"/>
        <dbReference type="ChEBI" id="CHEBI:78494"/>
        <dbReference type="ChEBI" id="CHEBI:133043"/>
        <dbReference type="EC" id="2.3.2.6"/>
    </reaction>
</comment>
<keyword evidence="3 4" id="KW-0012">Acyltransferase</keyword>
<evidence type="ECO:0000256" key="1">
    <source>
        <dbReference type="ARBA" id="ARBA00022490"/>
    </source>
</evidence>
<name>A0A2N3PWU4_9PROT</name>
<dbReference type="PANTHER" id="PTHR30098">
    <property type="entry name" value="LEUCYL/PHENYLALANYL-TRNA--PROTEIN TRANSFERASE"/>
    <property type="match status" value="1"/>
</dbReference>
<dbReference type="InterPro" id="IPR016181">
    <property type="entry name" value="Acyl_CoA_acyltransferase"/>
</dbReference>
<dbReference type="AlphaFoldDB" id="A0A2N3PWU4"/>
<dbReference type="NCBIfam" id="TIGR00667">
    <property type="entry name" value="aat"/>
    <property type="match status" value="1"/>
</dbReference>
<dbReference type="GO" id="GO:0005737">
    <property type="term" value="C:cytoplasm"/>
    <property type="evidence" value="ECO:0007669"/>
    <property type="project" value="UniProtKB-SubCell"/>
</dbReference>
<evidence type="ECO:0000256" key="3">
    <source>
        <dbReference type="ARBA" id="ARBA00023315"/>
    </source>
</evidence>
<dbReference type="EMBL" id="PIUM01000008">
    <property type="protein sequence ID" value="PKU24866.1"/>
    <property type="molecule type" value="Genomic_DNA"/>
</dbReference>
<protein>
    <recommendedName>
        <fullName evidence="4">Leucyl/phenylalanyl-tRNA--protein transferase</fullName>
        <ecNumber evidence="4">2.3.2.6</ecNumber>
    </recommendedName>
    <alternativeName>
        <fullName evidence="4">L/F-transferase</fullName>
    </alternativeName>
    <alternativeName>
        <fullName evidence="4">Leucyltransferase</fullName>
    </alternativeName>
    <alternativeName>
        <fullName evidence="4">Phenyalanyltransferase</fullName>
    </alternativeName>
</protein>
<dbReference type="Gene3D" id="3.40.630.70">
    <property type="entry name" value="Leucyl/phenylalanyl-tRNA-protein transferase, C-terminal domain"/>
    <property type="match status" value="1"/>
</dbReference>
<dbReference type="HAMAP" id="MF_00688">
    <property type="entry name" value="Leu_Phe_trans"/>
    <property type="match status" value="1"/>
</dbReference>
<dbReference type="InterPro" id="IPR004616">
    <property type="entry name" value="Leu/Phe-tRNA_Trfase"/>
</dbReference>
<comment type="caution">
    <text evidence="5">The sequence shown here is derived from an EMBL/GenBank/DDBJ whole genome shotgun (WGS) entry which is preliminary data.</text>
</comment>
<comment type="function">
    <text evidence="4">Functions in the N-end rule pathway of protein degradation where it conjugates Leu, Phe and, less efficiently, Met from aminoacyl-tRNAs to the N-termini of proteins containing an N-terminal arginine or lysine.</text>
</comment>